<dbReference type="InterPro" id="IPR036514">
    <property type="entry name" value="SGNH_hydro_sf"/>
</dbReference>
<dbReference type="PANTHER" id="PTHR45642:SF139">
    <property type="entry name" value="SGNH HYDROLASE-TYPE ESTERASE DOMAIN-CONTAINING PROTEIN"/>
    <property type="match status" value="1"/>
</dbReference>
<dbReference type="GO" id="GO:0016788">
    <property type="term" value="F:hydrolase activity, acting on ester bonds"/>
    <property type="evidence" value="ECO:0007669"/>
    <property type="project" value="InterPro"/>
</dbReference>
<feature type="chain" id="PRO_5003120957" description="Carbohydrate esterase family 16 protein" evidence="2">
    <location>
        <begin position="19"/>
        <end position="295"/>
    </location>
</feature>
<evidence type="ECO:0008006" key="5">
    <source>
        <dbReference type="Google" id="ProtNLM"/>
    </source>
</evidence>
<gene>
    <name evidence="3" type="ORF">SCHCODRAFT_17534</name>
</gene>
<evidence type="ECO:0000313" key="4">
    <source>
        <dbReference type="Proteomes" id="UP000007431"/>
    </source>
</evidence>
<dbReference type="GeneID" id="9596790"/>
<dbReference type="STRING" id="578458.D8QHI9"/>
<dbReference type="PANTHER" id="PTHR45642">
    <property type="entry name" value="GDSL ESTERASE/LIPASE EXL3"/>
    <property type="match status" value="1"/>
</dbReference>
<dbReference type="OMA" id="WGNNYHP"/>
<dbReference type="AlphaFoldDB" id="D8QHI9"/>
<dbReference type="eggNOG" id="ENOG502RS04">
    <property type="taxonomic scope" value="Eukaryota"/>
</dbReference>
<dbReference type="SUPFAM" id="SSF52266">
    <property type="entry name" value="SGNH hydrolase"/>
    <property type="match status" value="1"/>
</dbReference>
<dbReference type="HOGENOM" id="CLU_015101_4_2_1"/>
<dbReference type="Pfam" id="PF00657">
    <property type="entry name" value="Lipase_GDSL"/>
    <property type="match status" value="1"/>
</dbReference>
<dbReference type="InterPro" id="IPR050592">
    <property type="entry name" value="GDSL_lipolytic_enzyme"/>
</dbReference>
<keyword evidence="4" id="KW-1185">Reference proteome</keyword>
<reference evidence="3 4" key="1">
    <citation type="journal article" date="2010" name="Nat. Biotechnol.">
        <title>Genome sequence of the model mushroom Schizophyllum commune.</title>
        <authorList>
            <person name="Ohm R.A."/>
            <person name="de Jong J.F."/>
            <person name="Lugones L.G."/>
            <person name="Aerts A."/>
            <person name="Kothe E."/>
            <person name="Stajich J.E."/>
            <person name="de Vries R.P."/>
            <person name="Record E."/>
            <person name="Levasseur A."/>
            <person name="Baker S.E."/>
            <person name="Bartholomew K.A."/>
            <person name="Coutinho P.M."/>
            <person name="Erdmann S."/>
            <person name="Fowler T.J."/>
            <person name="Gathman A.C."/>
            <person name="Lombard V."/>
            <person name="Henrissat B."/>
            <person name="Knabe N."/>
            <person name="Kuees U."/>
            <person name="Lilly W.W."/>
            <person name="Lindquist E."/>
            <person name="Lucas S."/>
            <person name="Magnuson J.K."/>
            <person name="Piumi F."/>
            <person name="Raudaskoski M."/>
            <person name="Salamov A."/>
            <person name="Schmutz J."/>
            <person name="Schwarze F.W.M.R."/>
            <person name="vanKuyk P.A."/>
            <person name="Horton J.S."/>
            <person name="Grigoriev I.V."/>
            <person name="Woesten H.A.B."/>
        </authorList>
    </citation>
    <scope>NUCLEOTIDE SEQUENCE [LARGE SCALE GENOMIC DNA]</scope>
    <source>
        <strain evidence="4">H4-8 / FGSC 9210</strain>
    </source>
</reference>
<evidence type="ECO:0000313" key="3">
    <source>
        <dbReference type="EMBL" id="EFI92946.1"/>
    </source>
</evidence>
<feature type="signal peptide" evidence="2">
    <location>
        <begin position="1"/>
        <end position="18"/>
    </location>
</feature>
<accession>D8QHI9</accession>
<dbReference type="InterPro" id="IPR001087">
    <property type="entry name" value="GDSL"/>
</dbReference>
<evidence type="ECO:0000256" key="2">
    <source>
        <dbReference type="SAM" id="SignalP"/>
    </source>
</evidence>
<organism evidence="4">
    <name type="scientific">Schizophyllum commune (strain H4-8 / FGSC 9210)</name>
    <name type="common">Split gill fungus</name>
    <dbReference type="NCBI Taxonomy" id="578458"/>
    <lineage>
        <taxon>Eukaryota</taxon>
        <taxon>Fungi</taxon>
        <taxon>Dikarya</taxon>
        <taxon>Basidiomycota</taxon>
        <taxon>Agaricomycotina</taxon>
        <taxon>Agaricomycetes</taxon>
        <taxon>Agaricomycetidae</taxon>
        <taxon>Agaricales</taxon>
        <taxon>Schizophyllaceae</taxon>
        <taxon>Schizophyllum</taxon>
    </lineage>
</organism>
<dbReference type="OrthoDB" id="1600564at2759"/>
<dbReference type="Gene3D" id="3.40.50.1110">
    <property type="entry name" value="SGNH hydrolase"/>
    <property type="match status" value="1"/>
</dbReference>
<sequence length="295" mass="32192">MLRASVLASALYAGSAMGQTYWFSFGDSYSQTWFDPTGELPSTSNPIGNPEYPGWTATGGENWVTYLTTKYNTSLVFTYNYAYGGATTDAELVTPYEDTVLSFVDQVGEFEEGAGAKPAETPWTSEGSLFSVWIGVNDIGNSFWLDGDRGEFSDTLLARDFEMVEKLVSVHSFICDAGGRNFLFLNVPAIERSPLMLAQPEASRDQEASVIAVHNTKLADKVTDFAASHDGVTTWVWDAYAVFTEVLDDLEGFGFNGNASGYGDGYFWGNDYHPGEGANKIFAERIADLLDGAIL</sequence>
<evidence type="ECO:0000256" key="1">
    <source>
        <dbReference type="ARBA" id="ARBA00022729"/>
    </source>
</evidence>
<proteinExistence type="predicted"/>
<dbReference type="InParanoid" id="D8QHI9"/>
<protein>
    <recommendedName>
        <fullName evidence="5">Carbohydrate esterase family 16 protein</fullName>
    </recommendedName>
</protein>
<dbReference type="VEuPathDB" id="FungiDB:SCHCODRAFT_02640978"/>
<dbReference type="Proteomes" id="UP000007431">
    <property type="component" value="Unassembled WGS sequence"/>
</dbReference>
<keyword evidence="1 2" id="KW-0732">Signal</keyword>
<dbReference type="CDD" id="cd01846">
    <property type="entry name" value="fatty_acyltransferase_like"/>
    <property type="match status" value="1"/>
</dbReference>
<name>D8QHI9_SCHCM</name>
<dbReference type="KEGG" id="scm:SCHCO_02640978"/>
<dbReference type="EMBL" id="GL377312">
    <property type="protein sequence ID" value="EFI92946.1"/>
    <property type="molecule type" value="Genomic_DNA"/>
</dbReference>